<feature type="transmembrane region" description="Helical" evidence="1">
    <location>
        <begin position="18"/>
        <end position="38"/>
    </location>
</feature>
<evidence type="ECO:0000313" key="2">
    <source>
        <dbReference type="EMBL" id="MBU3805993.1"/>
    </source>
</evidence>
<reference evidence="2" key="1">
    <citation type="journal article" date="2021" name="PeerJ">
        <title>Extensive microbial diversity within the chicken gut microbiome revealed by metagenomics and culture.</title>
        <authorList>
            <person name="Gilroy R."/>
            <person name="Ravi A."/>
            <person name="Getino M."/>
            <person name="Pursley I."/>
            <person name="Horton D.L."/>
            <person name="Alikhan N.F."/>
            <person name="Baker D."/>
            <person name="Gharbi K."/>
            <person name="Hall N."/>
            <person name="Watson M."/>
            <person name="Adriaenssens E.M."/>
            <person name="Foster-Nyarko E."/>
            <person name="Jarju S."/>
            <person name="Secka A."/>
            <person name="Antonio M."/>
            <person name="Oren A."/>
            <person name="Chaudhuri R.R."/>
            <person name="La Ragione R."/>
            <person name="Hildebrand F."/>
            <person name="Pallen M.J."/>
        </authorList>
    </citation>
    <scope>NUCLEOTIDE SEQUENCE</scope>
    <source>
        <strain evidence="2">B5_2728</strain>
    </source>
</reference>
<protein>
    <submittedName>
        <fullName evidence="2">Uncharacterized protein</fullName>
    </submittedName>
</protein>
<evidence type="ECO:0000256" key="1">
    <source>
        <dbReference type="SAM" id="Phobius"/>
    </source>
</evidence>
<name>A0A948T1Z2_9FIRM</name>
<evidence type="ECO:0000313" key="3">
    <source>
        <dbReference type="Proteomes" id="UP000713596"/>
    </source>
</evidence>
<dbReference type="EMBL" id="JAHLFP010000028">
    <property type="protein sequence ID" value="MBU3805993.1"/>
    <property type="molecule type" value="Genomic_DNA"/>
</dbReference>
<dbReference type="AlphaFoldDB" id="A0A948T1Z2"/>
<proteinExistence type="predicted"/>
<dbReference type="Proteomes" id="UP000713596">
    <property type="component" value="Unassembled WGS sequence"/>
</dbReference>
<comment type="caution">
    <text evidence="2">The sequence shown here is derived from an EMBL/GenBank/DDBJ whole genome shotgun (WGS) entry which is preliminary data.</text>
</comment>
<reference evidence="2" key="2">
    <citation type="submission" date="2021-04" db="EMBL/GenBank/DDBJ databases">
        <authorList>
            <person name="Gilroy R."/>
        </authorList>
    </citation>
    <scope>NUCLEOTIDE SEQUENCE</scope>
    <source>
        <strain evidence="2">B5_2728</strain>
    </source>
</reference>
<sequence length="47" mass="5309">MEQLLELLFNPSHQAPSLWMLAVFVGVALVLPSLHTAYRQSRSNSKK</sequence>
<keyword evidence="1" id="KW-0472">Membrane</keyword>
<organism evidence="2 3">
    <name type="scientific">Candidatus Allofournierella pullistercoris</name>
    <dbReference type="NCBI Taxonomy" id="2838597"/>
    <lineage>
        <taxon>Bacteria</taxon>
        <taxon>Bacillati</taxon>
        <taxon>Bacillota</taxon>
        <taxon>Clostridia</taxon>
        <taxon>Eubacteriales</taxon>
        <taxon>Oscillospiraceae</taxon>
        <taxon>Allofournierella</taxon>
    </lineage>
</organism>
<gene>
    <name evidence="2" type="ORF">H9882_03775</name>
</gene>
<accession>A0A948T1Z2</accession>
<keyword evidence="1" id="KW-1133">Transmembrane helix</keyword>
<keyword evidence="1" id="KW-0812">Transmembrane</keyword>